<organism evidence="10 11">
    <name type="scientific">Azospirillum lipoferum (strain 4B)</name>
    <dbReference type="NCBI Taxonomy" id="862719"/>
    <lineage>
        <taxon>Bacteria</taxon>
        <taxon>Pseudomonadati</taxon>
        <taxon>Pseudomonadota</taxon>
        <taxon>Alphaproteobacteria</taxon>
        <taxon>Rhodospirillales</taxon>
        <taxon>Azospirillaceae</taxon>
        <taxon>Azospirillum</taxon>
    </lineage>
</organism>
<dbReference type="KEGG" id="ali:AZOLI_p11002"/>
<dbReference type="Gene3D" id="3.30.70.1060">
    <property type="entry name" value="Dimeric alpha+beta barrel"/>
    <property type="match status" value="1"/>
</dbReference>
<dbReference type="EMBL" id="FQ311869">
    <property type="protein sequence ID" value="CBS89181.1"/>
    <property type="molecule type" value="Genomic_DNA"/>
</dbReference>
<dbReference type="InterPro" id="IPR011008">
    <property type="entry name" value="Dimeric_a/b-barrel"/>
</dbReference>
<dbReference type="HOGENOM" id="CLU_080702_2_0_5"/>
<geneLocation type="plasmid" evidence="10 11">
    <name>AZO_p1</name>
</geneLocation>
<evidence type="ECO:0000256" key="2">
    <source>
        <dbReference type="ARBA" id="ARBA00005193"/>
    </source>
</evidence>
<evidence type="ECO:0000256" key="5">
    <source>
        <dbReference type="ARBA" id="ARBA00012070"/>
    </source>
</evidence>
<dbReference type="InterPro" id="IPR003464">
    <property type="entry name" value="Muconolactone_d_Isoase"/>
</dbReference>
<comment type="subunit">
    <text evidence="4">Homodecamer.</text>
</comment>
<dbReference type="GO" id="GO:0016159">
    <property type="term" value="F:muconolactone delta-isomerase activity"/>
    <property type="evidence" value="ECO:0007669"/>
    <property type="project" value="UniProtKB-UniRule"/>
</dbReference>
<evidence type="ECO:0000313" key="10">
    <source>
        <dbReference type="EMBL" id="CBS89181.1"/>
    </source>
</evidence>
<evidence type="ECO:0000256" key="8">
    <source>
        <dbReference type="NCBIfam" id="TIGR03221"/>
    </source>
</evidence>
<reference evidence="11" key="1">
    <citation type="journal article" date="2011" name="PLoS Genet.">
        <title>Azospirillum genomes reveal transition of bacteria from aquatic to terrestrial environments.</title>
        <authorList>
            <person name="Wisniewski-Dye F."/>
            <person name="Borziak K."/>
            <person name="Khalsa-Moyers G."/>
            <person name="Alexandre G."/>
            <person name="Sukharnikov L.O."/>
            <person name="Wuichet K."/>
            <person name="Hurst G.B."/>
            <person name="McDonald W.H."/>
            <person name="Robertson J.S."/>
            <person name="Barbe V."/>
            <person name="Calteau A."/>
            <person name="Rouy Z."/>
            <person name="Mangenot S."/>
            <person name="Prigent-Combaret C."/>
            <person name="Normand P."/>
            <person name="Boyer M."/>
            <person name="Siguier P."/>
            <person name="Dessaux Y."/>
            <person name="Elmerich C."/>
            <person name="Condemine G."/>
            <person name="Krishnen G."/>
            <person name="Kennedy I."/>
            <person name="Paterson A.H."/>
            <person name="Gonzalez V."/>
            <person name="Mavingui P."/>
            <person name="Zhulin I.B."/>
        </authorList>
    </citation>
    <scope>NUCLEOTIDE SEQUENCE [LARGE SCALE GENOMIC DNA]</scope>
    <source>
        <strain evidence="11">4B</strain>
    </source>
</reference>
<dbReference type="UniPathway" id="UPA00157">
    <property type="reaction ID" value="UER00260"/>
</dbReference>
<dbReference type="PIRSF" id="PIRSF001486">
    <property type="entry name" value="CatC"/>
    <property type="match status" value="1"/>
</dbReference>
<protein>
    <recommendedName>
        <fullName evidence="5 8">Muconolactone Delta-isomerase</fullName>
        <ecNumber evidence="5 8">5.3.3.4</ecNumber>
    </recommendedName>
</protein>
<name>G7ZC79_AZOL4</name>
<dbReference type="SUPFAM" id="SSF54909">
    <property type="entry name" value="Dimeric alpha+beta barrel"/>
    <property type="match status" value="1"/>
</dbReference>
<keyword evidence="7 10" id="KW-0413">Isomerase</keyword>
<accession>G7ZC79</accession>
<comment type="catalytic activity">
    <reaction evidence="1">
        <text>(S)-muconolactone = (4,5-dihydro-5-oxofuran-2-yl)-acetate</text>
        <dbReference type="Rhea" id="RHEA:12348"/>
        <dbReference type="ChEBI" id="CHEBI:58425"/>
        <dbReference type="ChEBI" id="CHEBI:58736"/>
        <dbReference type="EC" id="5.3.3.4"/>
    </reaction>
</comment>
<evidence type="ECO:0000256" key="7">
    <source>
        <dbReference type="ARBA" id="ARBA00023235"/>
    </source>
</evidence>
<comment type="pathway">
    <text evidence="2">Aromatic compound metabolism; beta-ketoadipate pathway; 5-oxo-4,5-dihydro-2-furylacetate from catechol: step 3/3.</text>
</comment>
<evidence type="ECO:0000313" key="11">
    <source>
        <dbReference type="Proteomes" id="UP000005667"/>
    </source>
</evidence>
<dbReference type="Proteomes" id="UP000005667">
    <property type="component" value="Plasmid AZO_p1"/>
</dbReference>
<evidence type="ECO:0000256" key="6">
    <source>
        <dbReference type="ARBA" id="ARBA00022797"/>
    </source>
</evidence>
<dbReference type="GO" id="GO:0042952">
    <property type="term" value="P:beta-ketoadipate pathway"/>
    <property type="evidence" value="ECO:0007669"/>
    <property type="project" value="UniProtKB-UniRule"/>
</dbReference>
<dbReference type="EC" id="5.3.3.4" evidence="5 8"/>
<gene>
    <name evidence="10" type="primary">catC</name>
    <name evidence="10" type="ordered locus">AZOLI_p11002</name>
</gene>
<dbReference type="InterPro" id="IPR026029">
    <property type="entry name" value="MLI_dom"/>
</dbReference>
<dbReference type="Pfam" id="PF02426">
    <property type="entry name" value="MIase"/>
    <property type="match status" value="1"/>
</dbReference>
<dbReference type="NCBIfam" id="TIGR03221">
    <property type="entry name" value="muco_delta"/>
    <property type="match status" value="1"/>
</dbReference>
<evidence type="ECO:0000256" key="3">
    <source>
        <dbReference type="ARBA" id="ARBA00010882"/>
    </source>
</evidence>
<keyword evidence="10" id="KW-0614">Plasmid</keyword>
<evidence type="ECO:0000256" key="4">
    <source>
        <dbReference type="ARBA" id="ARBA00011365"/>
    </source>
</evidence>
<keyword evidence="11" id="KW-1185">Reference proteome</keyword>
<proteinExistence type="inferred from homology"/>
<dbReference type="AlphaFoldDB" id="G7ZC79"/>
<evidence type="ECO:0000259" key="9">
    <source>
        <dbReference type="Pfam" id="PF02426"/>
    </source>
</evidence>
<sequence length="114" mass="12631">MRPAPFPKPQILKLESDPMLFHVTMTVRLPADMPADAAADLKAREKAIAADLQRNGKWRHLWRVAGAYANVSIFDVADNAELHDILTGLPLFPYMDIAVTPLCRHPSSVRDGDA</sequence>
<comment type="similarity">
    <text evidence="3">Belongs to the muconolactone Delta-isomerase family.</text>
</comment>
<keyword evidence="6" id="KW-0058">Aromatic hydrocarbons catabolism</keyword>
<feature type="domain" description="Muconolactone isomerase" evidence="9">
    <location>
        <begin position="19"/>
        <end position="107"/>
    </location>
</feature>
<evidence type="ECO:0000256" key="1">
    <source>
        <dbReference type="ARBA" id="ARBA00001739"/>
    </source>
</evidence>